<evidence type="ECO:0000256" key="12">
    <source>
        <dbReference type="SAM" id="Phobius"/>
    </source>
</evidence>
<dbReference type="SMART" id="SM00387">
    <property type="entry name" value="HATPase_c"/>
    <property type="match status" value="1"/>
</dbReference>
<keyword evidence="7 15" id="KW-0418">Kinase</keyword>
<dbReference type="Pfam" id="PF12860">
    <property type="entry name" value="PAS_7"/>
    <property type="match status" value="1"/>
</dbReference>
<dbReference type="NCBIfam" id="TIGR00229">
    <property type="entry name" value="sensory_box"/>
    <property type="match status" value="1"/>
</dbReference>
<keyword evidence="5" id="KW-0808">Transferase</keyword>
<keyword evidence="9" id="KW-0902">Two-component regulatory system</keyword>
<dbReference type="Gene3D" id="3.30.565.10">
    <property type="entry name" value="Histidine kinase-like ATPase, C-terminal domain"/>
    <property type="match status" value="1"/>
</dbReference>
<dbReference type="InterPro" id="IPR035965">
    <property type="entry name" value="PAS-like_dom_sf"/>
</dbReference>
<dbReference type="InterPro" id="IPR036890">
    <property type="entry name" value="HATPase_C_sf"/>
</dbReference>
<dbReference type="InterPro" id="IPR003594">
    <property type="entry name" value="HATPase_dom"/>
</dbReference>
<dbReference type="Pfam" id="PF00512">
    <property type="entry name" value="HisKA"/>
    <property type="match status" value="1"/>
</dbReference>
<dbReference type="SMART" id="SM00388">
    <property type="entry name" value="HisKA"/>
    <property type="match status" value="1"/>
</dbReference>
<dbReference type="PRINTS" id="PR00344">
    <property type="entry name" value="BCTRLSENSOR"/>
</dbReference>
<keyword evidence="8" id="KW-0067">ATP-binding</keyword>
<dbReference type="FunFam" id="1.10.287.130:FF:000038">
    <property type="entry name" value="Sensory transduction histidine kinase"/>
    <property type="match status" value="1"/>
</dbReference>
<dbReference type="RefSeq" id="WP_015272942.1">
    <property type="nucleotide sequence ID" value="NC_019907.1"/>
</dbReference>
<dbReference type="CDD" id="cd16922">
    <property type="entry name" value="HATPase_EvgS-ArcB-TorS-like"/>
    <property type="match status" value="1"/>
</dbReference>
<comment type="catalytic activity">
    <reaction evidence="1">
        <text>ATP + protein L-histidine = ADP + protein N-phospho-L-histidine.</text>
        <dbReference type="EC" id="2.7.13.3"/>
    </reaction>
</comment>
<name>L0EUL0_LIBCB</name>
<dbReference type="Pfam" id="PF08447">
    <property type="entry name" value="PAS_3"/>
    <property type="match status" value="1"/>
</dbReference>
<keyword evidence="16" id="KW-1185">Reference proteome</keyword>
<dbReference type="PANTHER" id="PTHR43047">
    <property type="entry name" value="TWO-COMPONENT HISTIDINE PROTEIN KINASE"/>
    <property type="match status" value="1"/>
</dbReference>
<dbReference type="Proteomes" id="UP000010799">
    <property type="component" value="Chromosome"/>
</dbReference>
<proteinExistence type="predicted"/>
<dbReference type="InterPro" id="IPR036097">
    <property type="entry name" value="HisK_dim/P_sf"/>
</dbReference>
<keyword evidence="4" id="KW-0597">Phosphoprotein</keyword>
<dbReference type="InterPro" id="IPR004358">
    <property type="entry name" value="Sig_transdc_His_kin-like_C"/>
</dbReference>
<dbReference type="Pfam" id="PF02518">
    <property type="entry name" value="HATPase_c"/>
    <property type="match status" value="1"/>
</dbReference>
<protein>
    <recommendedName>
        <fullName evidence="3">histidine kinase</fullName>
        <ecNumber evidence="3">2.7.13.3</ecNumber>
    </recommendedName>
</protein>
<comment type="subcellular location">
    <subcellularLocation>
        <location evidence="2">Membrane</location>
    </subcellularLocation>
</comment>
<dbReference type="GO" id="GO:0005524">
    <property type="term" value="F:ATP binding"/>
    <property type="evidence" value="ECO:0007669"/>
    <property type="project" value="UniProtKB-KW"/>
</dbReference>
<keyword evidence="10 12" id="KW-0472">Membrane</keyword>
<dbReference type="CDD" id="cd00082">
    <property type="entry name" value="HisKA"/>
    <property type="match status" value="1"/>
</dbReference>
<accession>L0EUL0</accession>
<keyword evidence="12" id="KW-1133">Transmembrane helix</keyword>
<dbReference type="PROSITE" id="PS50109">
    <property type="entry name" value="HIS_KIN"/>
    <property type="match status" value="1"/>
</dbReference>
<dbReference type="eggNOG" id="COG2205">
    <property type="taxonomic scope" value="Bacteria"/>
</dbReference>
<dbReference type="InterPro" id="IPR013655">
    <property type="entry name" value="PAS_fold_3"/>
</dbReference>
<dbReference type="PROSITE" id="PS50113">
    <property type="entry name" value="PAC"/>
    <property type="match status" value="1"/>
</dbReference>
<dbReference type="KEGG" id="lcc:B488_05230"/>
<dbReference type="SUPFAM" id="SSF55874">
    <property type="entry name" value="ATPase domain of HSP90 chaperone/DNA topoisomerase II/histidine kinase"/>
    <property type="match status" value="1"/>
</dbReference>
<evidence type="ECO:0000256" key="9">
    <source>
        <dbReference type="ARBA" id="ARBA00023012"/>
    </source>
</evidence>
<dbReference type="GO" id="GO:0000155">
    <property type="term" value="F:phosphorelay sensor kinase activity"/>
    <property type="evidence" value="ECO:0007669"/>
    <property type="project" value="InterPro"/>
</dbReference>
<evidence type="ECO:0000256" key="2">
    <source>
        <dbReference type="ARBA" id="ARBA00004370"/>
    </source>
</evidence>
<evidence type="ECO:0000313" key="16">
    <source>
        <dbReference type="Proteomes" id="UP000010799"/>
    </source>
</evidence>
<dbReference type="InterPro" id="IPR005467">
    <property type="entry name" value="His_kinase_dom"/>
</dbReference>
<sequence length="786" mass="88456">MTNAQDAASSYSWLQSKLHQQGLISYGHILSKLRVIPISICSFAQLLLKRLIPMLSVSFLILIAIANVIRITSHHIQREKSIHQELILSATAASAAFSNTNINFDINSRTQAEAILESIIPQSQLPPESFILLIQADGLIFGSSVSGISHVGKKIGQIMPELLFFKKFGTRAGILESVLDKEMYYVSLVRATQNGGFVLAANPQAPIIRLWREEATSCVTLFALTSSILFYILYNYYIQLYRARTTNDNFLESNIRVETALSRGGCGIWDFDFVNRQFYWSQSMYEILGIPYSNKALSFGEIARLFYPKDRTIYDIARSIARGTSVQVDKIFRIRHSQGHYVWMRIRAQVMRTLSGHMHIIGIAMDVTEQQRLEQYYVEAGQRLTEAIECTSEAFVLWDKNDKLVMCNVHYQQAYGLPDDILVPGTKRSAVKSKSIRPVIERRIPSVSSRPGQAITTEVQLADLRWLQINEWVTRDGGLVSVGTDITQLKRNQARLKESERRLMATINDLSASRQILERQKSELSIANANYQAEKERAEAANKAKSEFLANMSHELRTPLNAILGFSEILKDQMFGPLGSTKYNEYAKDIHDSGKHLLNVINDILDMSKIEAEHIRIERKTIALHSLIEESLRFIAIPAQKKNILVEEKIAHELIFNADRRAMKQILINLLSNAVKFTNNGGRIVVRARKIRNKVIITIADTGIGIPKLALNKIGQPFEQVQSQYAKSKGGSGLGLAISRSLISLHNGTMKIRSREDIGTAISVRIPDNPCMVIKETTLFSNSFAA</sequence>
<keyword evidence="12" id="KW-0812">Transmembrane</keyword>
<keyword evidence="6" id="KW-0547">Nucleotide-binding</keyword>
<evidence type="ECO:0000259" key="13">
    <source>
        <dbReference type="PROSITE" id="PS50109"/>
    </source>
</evidence>
<evidence type="ECO:0000259" key="14">
    <source>
        <dbReference type="PROSITE" id="PS50113"/>
    </source>
</evidence>
<feature type="domain" description="Histidine kinase" evidence="13">
    <location>
        <begin position="551"/>
        <end position="770"/>
    </location>
</feature>
<evidence type="ECO:0000256" key="6">
    <source>
        <dbReference type="ARBA" id="ARBA00022741"/>
    </source>
</evidence>
<evidence type="ECO:0000256" key="10">
    <source>
        <dbReference type="ARBA" id="ARBA00023136"/>
    </source>
</evidence>
<reference evidence="15 16" key="1">
    <citation type="journal article" date="2012" name="Stand. Genomic Sci.">
        <title>Complete genome sequence of Liberibacter crescens BT-1.</title>
        <authorList>
            <person name="Leonard M.T."/>
            <person name="Fagen J.R."/>
            <person name="Davis-Richardson A.G."/>
            <person name="Davis M.J."/>
            <person name="Triplett E.W."/>
        </authorList>
    </citation>
    <scope>NUCLEOTIDE SEQUENCE [LARGE SCALE GENOMIC DNA]</scope>
    <source>
        <strain evidence="15 16">BT-1</strain>
    </source>
</reference>
<keyword evidence="11" id="KW-0175">Coiled coil</keyword>
<dbReference type="Gene3D" id="3.30.450.20">
    <property type="entry name" value="PAS domain"/>
    <property type="match status" value="2"/>
</dbReference>
<dbReference type="PANTHER" id="PTHR43047:SF72">
    <property type="entry name" value="OSMOSENSING HISTIDINE PROTEIN KINASE SLN1"/>
    <property type="match status" value="1"/>
</dbReference>
<dbReference type="SUPFAM" id="SSF47384">
    <property type="entry name" value="Homodimeric domain of signal transducing histidine kinase"/>
    <property type="match status" value="1"/>
</dbReference>
<dbReference type="FunFam" id="3.30.565.10:FF:000006">
    <property type="entry name" value="Sensor histidine kinase WalK"/>
    <property type="match status" value="1"/>
</dbReference>
<evidence type="ECO:0000256" key="4">
    <source>
        <dbReference type="ARBA" id="ARBA00022553"/>
    </source>
</evidence>
<dbReference type="SUPFAM" id="SSF55785">
    <property type="entry name" value="PYP-like sensor domain (PAS domain)"/>
    <property type="match status" value="2"/>
</dbReference>
<dbReference type="GO" id="GO:0005886">
    <property type="term" value="C:plasma membrane"/>
    <property type="evidence" value="ECO:0007669"/>
    <property type="project" value="TreeGrafter"/>
</dbReference>
<dbReference type="EC" id="2.7.13.3" evidence="3"/>
<dbReference type="InterPro" id="IPR003661">
    <property type="entry name" value="HisK_dim/P_dom"/>
</dbReference>
<feature type="transmembrane region" description="Helical" evidence="12">
    <location>
        <begin position="218"/>
        <end position="237"/>
    </location>
</feature>
<dbReference type="HOGENOM" id="CLU_000445_114_71_5"/>
<dbReference type="EMBL" id="CP003789">
    <property type="protein sequence ID" value="AGA64515.1"/>
    <property type="molecule type" value="Genomic_DNA"/>
</dbReference>
<evidence type="ECO:0000313" key="15">
    <source>
        <dbReference type="EMBL" id="AGA64515.1"/>
    </source>
</evidence>
<dbReference type="GO" id="GO:0009927">
    <property type="term" value="F:histidine phosphotransfer kinase activity"/>
    <property type="evidence" value="ECO:0007669"/>
    <property type="project" value="TreeGrafter"/>
</dbReference>
<dbReference type="PATRIC" id="fig|1215343.11.peg.533"/>
<dbReference type="STRING" id="1215343.B488_05230"/>
<feature type="coiled-coil region" evidence="11">
    <location>
        <begin position="489"/>
        <end position="544"/>
    </location>
</feature>
<organism evidence="15 16">
    <name type="scientific">Liberibacter crescens (strain BT-1)</name>
    <dbReference type="NCBI Taxonomy" id="1215343"/>
    <lineage>
        <taxon>Bacteria</taxon>
        <taxon>Pseudomonadati</taxon>
        <taxon>Pseudomonadota</taxon>
        <taxon>Alphaproteobacteria</taxon>
        <taxon>Hyphomicrobiales</taxon>
        <taxon>Rhizobiaceae</taxon>
        <taxon>Liberibacter</taxon>
    </lineage>
</organism>
<gene>
    <name evidence="15" type="ordered locus">B488_05230</name>
</gene>
<evidence type="ECO:0000256" key="8">
    <source>
        <dbReference type="ARBA" id="ARBA00022840"/>
    </source>
</evidence>
<dbReference type="InterPro" id="IPR001610">
    <property type="entry name" value="PAC"/>
</dbReference>
<evidence type="ECO:0000256" key="7">
    <source>
        <dbReference type="ARBA" id="ARBA00022777"/>
    </source>
</evidence>
<dbReference type="Gene3D" id="1.10.287.130">
    <property type="match status" value="1"/>
</dbReference>
<feature type="domain" description="PAC" evidence="14">
    <location>
        <begin position="328"/>
        <end position="379"/>
    </location>
</feature>
<feature type="transmembrane region" description="Helical" evidence="12">
    <location>
        <begin position="51"/>
        <end position="69"/>
    </location>
</feature>
<dbReference type="SMART" id="SM00086">
    <property type="entry name" value="PAC"/>
    <property type="match status" value="1"/>
</dbReference>
<evidence type="ECO:0000256" key="3">
    <source>
        <dbReference type="ARBA" id="ARBA00012438"/>
    </source>
</evidence>
<evidence type="ECO:0000256" key="11">
    <source>
        <dbReference type="SAM" id="Coils"/>
    </source>
</evidence>
<evidence type="ECO:0000256" key="5">
    <source>
        <dbReference type="ARBA" id="ARBA00022679"/>
    </source>
</evidence>
<evidence type="ECO:0000256" key="1">
    <source>
        <dbReference type="ARBA" id="ARBA00000085"/>
    </source>
</evidence>
<dbReference type="CDD" id="cd00130">
    <property type="entry name" value="PAS"/>
    <property type="match status" value="1"/>
</dbReference>
<dbReference type="AlphaFoldDB" id="L0EUL0"/>
<dbReference type="InterPro" id="IPR000014">
    <property type="entry name" value="PAS"/>
</dbReference>
<dbReference type="InterPro" id="IPR000700">
    <property type="entry name" value="PAS-assoc_C"/>
</dbReference>